<evidence type="ECO:0000256" key="5">
    <source>
        <dbReference type="ARBA" id="ARBA00023242"/>
    </source>
</evidence>
<evidence type="ECO:0000256" key="1">
    <source>
        <dbReference type="ARBA" id="ARBA00004123"/>
    </source>
</evidence>
<accession>A0AAN8AUS4</accession>
<keyword evidence="2" id="KW-0479">Metal-binding</keyword>
<keyword evidence="4" id="KW-0862">Zinc</keyword>
<dbReference type="AlphaFoldDB" id="A0AAN8AUS4"/>
<evidence type="ECO:0000256" key="4">
    <source>
        <dbReference type="ARBA" id="ARBA00022833"/>
    </source>
</evidence>
<dbReference type="GO" id="GO:0005634">
    <property type="term" value="C:nucleus"/>
    <property type="evidence" value="ECO:0007669"/>
    <property type="project" value="UniProtKB-SubCell"/>
</dbReference>
<sequence>MIKRVQNNKDSLKATLAQQKHKLAMLTSAEYDRLAKLETLLESCRYVTELLGGDKYVSCSVVLPALCHLLRTMEVSDVDPAYIVRFKTAFTEDLNRRKDNTNLLWLKVATALDPRFKDLRCLPRAEREEVWQKLSEMLKDREPASQPSREEIEPEPPKKMALLLMGSESESDDEALSTDKTVDRYKAEPSVGIEACPLQWWAAHTGAHGKLAHIAQRYLATPASTVPCERLFSLTGHIVQKKRSALSSENVNKLVCLSNWLKEK</sequence>
<dbReference type="InterPro" id="IPR008906">
    <property type="entry name" value="HATC_C_dom"/>
</dbReference>
<organism evidence="8 9">
    <name type="scientific">Eleginops maclovinus</name>
    <name type="common">Patagonian blennie</name>
    <name type="synonym">Eleginus maclovinus</name>
    <dbReference type="NCBI Taxonomy" id="56733"/>
    <lineage>
        <taxon>Eukaryota</taxon>
        <taxon>Metazoa</taxon>
        <taxon>Chordata</taxon>
        <taxon>Craniata</taxon>
        <taxon>Vertebrata</taxon>
        <taxon>Euteleostomi</taxon>
        <taxon>Actinopterygii</taxon>
        <taxon>Neopterygii</taxon>
        <taxon>Teleostei</taxon>
        <taxon>Neoteleostei</taxon>
        <taxon>Acanthomorphata</taxon>
        <taxon>Eupercaria</taxon>
        <taxon>Perciformes</taxon>
        <taxon>Notothenioidei</taxon>
        <taxon>Eleginopidae</taxon>
        <taxon>Eleginops</taxon>
    </lineage>
</organism>
<reference evidence="8 9" key="2">
    <citation type="journal article" date="2023" name="Mol. Biol. Evol.">
        <title>Genomics of Secondarily Temperate Adaptation in the Only Non-Antarctic Icefish.</title>
        <authorList>
            <person name="Rivera-Colon A.G."/>
            <person name="Rayamajhi N."/>
            <person name="Minhas B.F."/>
            <person name="Madrigal G."/>
            <person name="Bilyk K.T."/>
            <person name="Yoon V."/>
            <person name="Hune M."/>
            <person name="Gregory S."/>
            <person name="Cheng C.H.C."/>
            <person name="Catchen J.M."/>
        </authorList>
    </citation>
    <scope>NUCLEOTIDE SEQUENCE [LARGE SCALE GENOMIC DNA]</scope>
    <source>
        <strain evidence="8">JMC-PN-2008</strain>
    </source>
</reference>
<feature type="region of interest" description="Disordered" evidence="6">
    <location>
        <begin position="138"/>
        <end position="157"/>
    </location>
</feature>
<reference evidence="8 9" key="1">
    <citation type="journal article" date="2023" name="Genes (Basel)">
        <title>Chromosome-Level Genome Assembly and Circadian Gene Repertoire of the Patagonia Blennie Eleginops maclovinus-The Closest Ancestral Proxy of Antarctic Cryonotothenioids.</title>
        <authorList>
            <person name="Cheng C.C."/>
            <person name="Rivera-Colon A.G."/>
            <person name="Minhas B.F."/>
            <person name="Wilson L."/>
            <person name="Rayamajhi N."/>
            <person name="Vargas-Chacoff L."/>
            <person name="Catchen J.M."/>
        </authorList>
    </citation>
    <scope>NUCLEOTIDE SEQUENCE [LARGE SCALE GENOMIC DNA]</scope>
    <source>
        <strain evidence="8">JMC-PN-2008</strain>
    </source>
</reference>
<evidence type="ECO:0000256" key="6">
    <source>
        <dbReference type="SAM" id="MobiDB-lite"/>
    </source>
</evidence>
<proteinExistence type="predicted"/>
<dbReference type="InterPro" id="IPR052035">
    <property type="entry name" value="ZnF_BED_domain_contain"/>
</dbReference>
<evidence type="ECO:0000256" key="2">
    <source>
        <dbReference type="ARBA" id="ARBA00022723"/>
    </source>
</evidence>
<name>A0AAN8AUS4_ELEMC</name>
<gene>
    <name evidence="8" type="ORF">PBY51_012460</name>
</gene>
<evidence type="ECO:0000256" key="3">
    <source>
        <dbReference type="ARBA" id="ARBA00022771"/>
    </source>
</evidence>
<evidence type="ECO:0000259" key="7">
    <source>
        <dbReference type="Pfam" id="PF05699"/>
    </source>
</evidence>
<evidence type="ECO:0000313" key="9">
    <source>
        <dbReference type="Proteomes" id="UP001346869"/>
    </source>
</evidence>
<dbReference type="SUPFAM" id="SSF53098">
    <property type="entry name" value="Ribonuclease H-like"/>
    <property type="match status" value="1"/>
</dbReference>
<comment type="caution">
    <text evidence="8">The sequence shown here is derived from an EMBL/GenBank/DDBJ whole genome shotgun (WGS) entry which is preliminary data.</text>
</comment>
<protein>
    <recommendedName>
        <fullName evidence="7">HAT C-terminal dimerisation domain-containing protein</fullName>
    </recommendedName>
</protein>
<keyword evidence="5" id="KW-0539">Nucleus</keyword>
<dbReference type="PANTHER" id="PTHR46481">
    <property type="entry name" value="ZINC FINGER BED DOMAIN-CONTAINING PROTEIN 4"/>
    <property type="match status" value="1"/>
</dbReference>
<feature type="domain" description="HAT C-terminal dimerisation" evidence="7">
    <location>
        <begin position="182"/>
        <end position="261"/>
    </location>
</feature>
<dbReference type="GO" id="GO:0046983">
    <property type="term" value="F:protein dimerization activity"/>
    <property type="evidence" value="ECO:0007669"/>
    <property type="project" value="InterPro"/>
</dbReference>
<evidence type="ECO:0000313" key="8">
    <source>
        <dbReference type="EMBL" id="KAK5868013.1"/>
    </source>
</evidence>
<dbReference type="GO" id="GO:0008270">
    <property type="term" value="F:zinc ion binding"/>
    <property type="evidence" value="ECO:0007669"/>
    <property type="project" value="UniProtKB-KW"/>
</dbReference>
<dbReference type="Proteomes" id="UP001346869">
    <property type="component" value="Unassembled WGS sequence"/>
</dbReference>
<comment type="subcellular location">
    <subcellularLocation>
        <location evidence="1">Nucleus</location>
    </subcellularLocation>
</comment>
<keyword evidence="9" id="KW-1185">Reference proteome</keyword>
<dbReference type="Pfam" id="PF05699">
    <property type="entry name" value="Dimer_Tnp_hAT"/>
    <property type="match status" value="1"/>
</dbReference>
<dbReference type="InterPro" id="IPR012337">
    <property type="entry name" value="RNaseH-like_sf"/>
</dbReference>
<keyword evidence="3" id="KW-0863">Zinc-finger</keyword>
<dbReference type="PANTHER" id="PTHR46481:SF10">
    <property type="entry name" value="ZINC FINGER BED DOMAIN-CONTAINING PROTEIN 39"/>
    <property type="match status" value="1"/>
</dbReference>
<dbReference type="EMBL" id="JAUZQC010000008">
    <property type="protein sequence ID" value="KAK5868013.1"/>
    <property type="molecule type" value="Genomic_DNA"/>
</dbReference>